<dbReference type="EMBL" id="KL198134">
    <property type="protein sequence ID" value="KDQ06485.1"/>
    <property type="molecule type" value="Genomic_DNA"/>
</dbReference>
<dbReference type="OrthoDB" id="10041966at2759"/>
<evidence type="ECO:0000313" key="2">
    <source>
        <dbReference type="Proteomes" id="UP000027195"/>
    </source>
</evidence>
<dbReference type="FunCoup" id="A0A067LW23">
    <property type="interactions" value="252"/>
</dbReference>
<organism evidence="1 2">
    <name type="scientific">Botryobasidium botryosum (strain FD-172 SS1)</name>
    <dbReference type="NCBI Taxonomy" id="930990"/>
    <lineage>
        <taxon>Eukaryota</taxon>
        <taxon>Fungi</taxon>
        <taxon>Dikarya</taxon>
        <taxon>Basidiomycota</taxon>
        <taxon>Agaricomycotina</taxon>
        <taxon>Agaricomycetes</taxon>
        <taxon>Cantharellales</taxon>
        <taxon>Botryobasidiaceae</taxon>
        <taxon>Botryobasidium</taxon>
    </lineage>
</organism>
<dbReference type="InterPro" id="IPR027417">
    <property type="entry name" value="P-loop_NTPase"/>
</dbReference>
<sequence>MRGTQLGVLPENDKVEEWKKAFVKAEADIMARLKKRLCGSYSRGLGYFGIKQAVVNAIDVPIVLRLPQDVLQRRRLHRVYDLPDGTIWKAPPGYWEQVSYPAYKRVHQHLYVDGDVENGDLSGEVDGLLLLEPEGVSMTRLLDASCQKAMDTLRHMFPPQQL</sequence>
<reference evidence="2" key="1">
    <citation type="journal article" date="2014" name="Proc. Natl. Acad. Sci. U.S.A.">
        <title>Extensive sampling of basidiomycete genomes demonstrates inadequacy of the white-rot/brown-rot paradigm for wood decay fungi.</title>
        <authorList>
            <person name="Riley R."/>
            <person name="Salamov A.A."/>
            <person name="Brown D.W."/>
            <person name="Nagy L.G."/>
            <person name="Floudas D."/>
            <person name="Held B.W."/>
            <person name="Levasseur A."/>
            <person name="Lombard V."/>
            <person name="Morin E."/>
            <person name="Otillar R."/>
            <person name="Lindquist E.A."/>
            <person name="Sun H."/>
            <person name="LaButti K.M."/>
            <person name="Schmutz J."/>
            <person name="Jabbour D."/>
            <person name="Luo H."/>
            <person name="Baker S.E."/>
            <person name="Pisabarro A.G."/>
            <person name="Walton J.D."/>
            <person name="Blanchette R.A."/>
            <person name="Henrissat B."/>
            <person name="Martin F."/>
            <person name="Cullen D."/>
            <person name="Hibbett D.S."/>
            <person name="Grigoriev I.V."/>
        </authorList>
    </citation>
    <scope>NUCLEOTIDE SEQUENCE [LARGE SCALE GENOMIC DNA]</scope>
    <source>
        <strain evidence="2">FD-172 SS1</strain>
    </source>
</reference>
<gene>
    <name evidence="1" type="ORF">BOTBODRAFT_181554</name>
</gene>
<dbReference type="STRING" id="930990.A0A067LW23"/>
<proteinExistence type="predicted"/>
<dbReference type="InParanoid" id="A0A067LW23"/>
<keyword evidence="2" id="KW-1185">Reference proteome</keyword>
<dbReference type="AlphaFoldDB" id="A0A067LW23"/>
<dbReference type="Proteomes" id="UP000027195">
    <property type="component" value="Unassembled WGS sequence"/>
</dbReference>
<evidence type="ECO:0000313" key="1">
    <source>
        <dbReference type="EMBL" id="KDQ06485.1"/>
    </source>
</evidence>
<accession>A0A067LW23</accession>
<protein>
    <submittedName>
        <fullName evidence="1">Uncharacterized protein</fullName>
    </submittedName>
</protein>
<name>A0A067LW23_BOTB1</name>
<dbReference type="Gene3D" id="3.40.50.300">
    <property type="entry name" value="P-loop containing nucleotide triphosphate hydrolases"/>
    <property type="match status" value="1"/>
</dbReference>
<dbReference type="HOGENOM" id="CLU_1635100_0_0_1"/>